<sequence>MTTPKDWYNSRITETTKELIRVKKHILHISLLRIAFFLAGIAAIIIFFHAGTWVLIGAACCTFLPFLILIKLHNRLFARKEWLETQLQINQEELKGLEGDFSDFDEGKEFANPEHPYSFDLDLFGRRSLFQAINRTCTHIGKETIACWMQEHLTEKTLIELRQQAVRDMSERHEFREQFRVMGTVNHGKISDEEEIRRWSESPSDLLQATWVKLALWGVPLINIVLLAGGVTEMCSMSWFGLVFMLFVIISFAIIKRATLVQQAYGEKLKTLNSYAKLITLARQETWKATELQQLIDRLNIDGHSPAEALMQLSKELDRLDLRNNQLLYVILEGSIFFQLRQVVRIERWKERYGRHLMKWLETVGELDALCSLGTFAYNHPEYTYPSISNKPFQFVATAMGHPLMPAEQCVKNDAIIPSRPFFLIITGANMAGKSTYLRTIGVNYLLACIGCPVCCKQLTLYPAQLITSLRTSDSLTDNESYFFAELKRLKRIIDLLNEGKELFIILDEILKGTNSADKQKGSLDLIRQFMHLQANGIIATHDLLLGTLADQFPEKIRNYCFEADIKDNELSFSYKLREGVAQNMNACFLMKKMGITIQDE</sequence>
<evidence type="ECO:0000256" key="1">
    <source>
        <dbReference type="ARBA" id="ARBA00022741"/>
    </source>
</evidence>
<dbReference type="SMART" id="SM00534">
    <property type="entry name" value="MUTSac"/>
    <property type="match status" value="1"/>
</dbReference>
<keyword evidence="3" id="KW-0238">DNA-binding</keyword>
<keyword evidence="2" id="KW-0067">ATP-binding</keyword>
<organism evidence="6 7">
    <name type="scientific">Phocaeicola coprocola</name>
    <dbReference type="NCBI Taxonomy" id="310298"/>
    <lineage>
        <taxon>Bacteria</taxon>
        <taxon>Pseudomonadati</taxon>
        <taxon>Bacteroidota</taxon>
        <taxon>Bacteroidia</taxon>
        <taxon>Bacteroidales</taxon>
        <taxon>Bacteroidaceae</taxon>
        <taxon>Phocaeicola</taxon>
    </lineage>
</organism>
<gene>
    <name evidence="6" type="ORF">DWY20_03345</name>
</gene>
<dbReference type="Pfam" id="PF00488">
    <property type="entry name" value="MutS_V"/>
    <property type="match status" value="1"/>
</dbReference>
<keyword evidence="4" id="KW-0812">Transmembrane</keyword>
<feature type="domain" description="DNA mismatch repair proteins mutS family" evidence="5">
    <location>
        <begin position="421"/>
        <end position="600"/>
    </location>
</feature>
<dbReference type="InterPro" id="IPR027417">
    <property type="entry name" value="P-loop_NTPase"/>
</dbReference>
<dbReference type="Gene3D" id="1.10.1420.10">
    <property type="match status" value="1"/>
</dbReference>
<dbReference type="PANTHER" id="PTHR11361:SF99">
    <property type="entry name" value="DNA MISMATCH REPAIR PROTEIN"/>
    <property type="match status" value="1"/>
</dbReference>
<accession>A0A412GVH8</accession>
<dbReference type="InterPro" id="IPR045076">
    <property type="entry name" value="MutS"/>
</dbReference>
<dbReference type="GO" id="GO:0140664">
    <property type="term" value="F:ATP-dependent DNA damage sensor activity"/>
    <property type="evidence" value="ECO:0007669"/>
    <property type="project" value="InterPro"/>
</dbReference>
<proteinExistence type="predicted"/>
<reference evidence="6 7" key="1">
    <citation type="submission" date="2018-08" db="EMBL/GenBank/DDBJ databases">
        <title>A genome reference for cultivated species of the human gut microbiota.</title>
        <authorList>
            <person name="Zou Y."/>
            <person name="Xue W."/>
            <person name="Luo G."/>
        </authorList>
    </citation>
    <scope>NUCLEOTIDE SEQUENCE [LARGE SCALE GENOMIC DNA]</scope>
    <source>
        <strain evidence="6 7">AF24-2</strain>
    </source>
</reference>
<dbReference type="GO" id="GO:0006298">
    <property type="term" value="P:mismatch repair"/>
    <property type="evidence" value="ECO:0007669"/>
    <property type="project" value="InterPro"/>
</dbReference>
<dbReference type="SUPFAM" id="SSF52540">
    <property type="entry name" value="P-loop containing nucleoside triphosphate hydrolases"/>
    <property type="match status" value="1"/>
</dbReference>
<evidence type="ECO:0000313" key="7">
    <source>
        <dbReference type="Proteomes" id="UP000285864"/>
    </source>
</evidence>
<dbReference type="Proteomes" id="UP000285864">
    <property type="component" value="Unassembled WGS sequence"/>
</dbReference>
<dbReference type="InterPro" id="IPR000432">
    <property type="entry name" value="DNA_mismatch_repair_MutS_C"/>
</dbReference>
<feature type="transmembrane region" description="Helical" evidence="4">
    <location>
        <begin position="53"/>
        <end position="70"/>
    </location>
</feature>
<evidence type="ECO:0000259" key="5">
    <source>
        <dbReference type="SMART" id="SM00534"/>
    </source>
</evidence>
<keyword evidence="4" id="KW-0472">Membrane</keyword>
<evidence type="ECO:0000256" key="4">
    <source>
        <dbReference type="SAM" id="Phobius"/>
    </source>
</evidence>
<dbReference type="GO" id="GO:0005829">
    <property type="term" value="C:cytosol"/>
    <property type="evidence" value="ECO:0007669"/>
    <property type="project" value="TreeGrafter"/>
</dbReference>
<dbReference type="GO" id="GO:0030983">
    <property type="term" value="F:mismatched DNA binding"/>
    <property type="evidence" value="ECO:0007669"/>
    <property type="project" value="InterPro"/>
</dbReference>
<dbReference type="Pfam" id="PF05192">
    <property type="entry name" value="MutS_III"/>
    <property type="match status" value="1"/>
</dbReference>
<evidence type="ECO:0000256" key="3">
    <source>
        <dbReference type="ARBA" id="ARBA00023125"/>
    </source>
</evidence>
<dbReference type="Gene3D" id="3.40.50.300">
    <property type="entry name" value="P-loop containing nucleotide triphosphate hydrolases"/>
    <property type="match status" value="1"/>
</dbReference>
<dbReference type="FunFam" id="3.40.50.300:FF:001552">
    <property type="entry name" value="Mismatch repair ATPase (MutS family)"/>
    <property type="match status" value="1"/>
</dbReference>
<dbReference type="PANTHER" id="PTHR11361">
    <property type="entry name" value="DNA MISMATCH REPAIR PROTEIN MUTS FAMILY MEMBER"/>
    <property type="match status" value="1"/>
</dbReference>
<evidence type="ECO:0000313" key="6">
    <source>
        <dbReference type="EMBL" id="RGR98858.1"/>
    </source>
</evidence>
<dbReference type="InterPro" id="IPR036187">
    <property type="entry name" value="DNA_mismatch_repair_MutS_sf"/>
</dbReference>
<dbReference type="CDD" id="cd03283">
    <property type="entry name" value="ABC_MutS-like"/>
    <property type="match status" value="1"/>
</dbReference>
<keyword evidence="1" id="KW-0547">Nucleotide-binding</keyword>
<keyword evidence="4" id="KW-1133">Transmembrane helix</keyword>
<feature type="transmembrane region" description="Helical" evidence="4">
    <location>
        <begin position="26"/>
        <end position="47"/>
    </location>
</feature>
<keyword evidence="7" id="KW-1185">Reference proteome</keyword>
<protein>
    <recommendedName>
        <fullName evidence="5">DNA mismatch repair proteins mutS family domain-containing protein</fullName>
    </recommendedName>
</protein>
<dbReference type="EMBL" id="QRUU01000009">
    <property type="protein sequence ID" value="RGR98858.1"/>
    <property type="molecule type" value="Genomic_DNA"/>
</dbReference>
<evidence type="ECO:0000256" key="2">
    <source>
        <dbReference type="ARBA" id="ARBA00022840"/>
    </source>
</evidence>
<comment type="caution">
    <text evidence="6">The sequence shown here is derived from an EMBL/GenBank/DDBJ whole genome shotgun (WGS) entry which is preliminary data.</text>
</comment>
<dbReference type="RefSeq" id="WP_118483304.1">
    <property type="nucleotide sequence ID" value="NZ_CAUELD010000068.1"/>
</dbReference>
<dbReference type="AlphaFoldDB" id="A0A412GVH8"/>
<dbReference type="InterPro" id="IPR007696">
    <property type="entry name" value="DNA_mismatch_repair_MutS_core"/>
</dbReference>
<feature type="transmembrane region" description="Helical" evidence="4">
    <location>
        <begin position="237"/>
        <end position="255"/>
    </location>
</feature>
<name>A0A412GVH8_9BACT</name>
<dbReference type="SUPFAM" id="SSF48334">
    <property type="entry name" value="DNA repair protein MutS, domain III"/>
    <property type="match status" value="1"/>
</dbReference>
<feature type="transmembrane region" description="Helical" evidence="4">
    <location>
        <begin position="214"/>
        <end position="231"/>
    </location>
</feature>
<dbReference type="GO" id="GO:0005524">
    <property type="term" value="F:ATP binding"/>
    <property type="evidence" value="ECO:0007669"/>
    <property type="project" value="UniProtKB-KW"/>
</dbReference>